<dbReference type="InterPro" id="IPR009057">
    <property type="entry name" value="Homeodomain-like_sf"/>
</dbReference>
<dbReference type="AlphaFoldDB" id="A0A1H4GRQ4"/>
<dbReference type="GO" id="GO:0003677">
    <property type="term" value="F:DNA binding"/>
    <property type="evidence" value="ECO:0007669"/>
    <property type="project" value="InterPro"/>
</dbReference>
<dbReference type="EMBL" id="FNQR01000018">
    <property type="protein sequence ID" value="SEB12217.1"/>
    <property type="molecule type" value="Genomic_DNA"/>
</dbReference>
<keyword evidence="3" id="KW-1185">Reference proteome</keyword>
<evidence type="ECO:0000313" key="3">
    <source>
        <dbReference type="Proteomes" id="UP000198584"/>
    </source>
</evidence>
<dbReference type="InterPro" id="IPR036388">
    <property type="entry name" value="WH-like_DNA-bd_sf"/>
</dbReference>
<evidence type="ECO:0000313" key="2">
    <source>
        <dbReference type="EMBL" id="SEB12217.1"/>
    </source>
</evidence>
<dbReference type="PANTHER" id="PTHR33795">
    <property type="entry name" value="INSERTION ELEMENT IS150 PROTEIN INSJ"/>
    <property type="match status" value="1"/>
</dbReference>
<dbReference type="InterPro" id="IPR002514">
    <property type="entry name" value="Transposase_8"/>
</dbReference>
<dbReference type="Proteomes" id="UP000198584">
    <property type="component" value="Unassembled WGS sequence"/>
</dbReference>
<sequence>MSQYTPEEKLHIIKRYLNESISYRELENQVKVDNSVLRYWVALYRYHGNKAFSFPYTNYSPALKLKVIQLIKENA</sequence>
<gene>
    <name evidence="1" type="ORF">SAMN05421743_101476</name>
    <name evidence="2" type="ORF">SAMN05421743_1181</name>
</gene>
<dbReference type="OrthoDB" id="2943149at2"/>
<dbReference type="GO" id="GO:0004803">
    <property type="term" value="F:transposase activity"/>
    <property type="evidence" value="ECO:0007669"/>
    <property type="project" value="InterPro"/>
</dbReference>
<dbReference type="RefSeq" id="WP_143030664.1">
    <property type="nucleotide sequence ID" value="NZ_FNQR01000001.1"/>
</dbReference>
<evidence type="ECO:0000313" key="1">
    <source>
        <dbReference type="EMBL" id="SDZ86854.1"/>
    </source>
</evidence>
<dbReference type="Gene3D" id="1.10.10.10">
    <property type="entry name" value="Winged helix-like DNA-binding domain superfamily/Winged helix DNA-binding domain"/>
    <property type="match status" value="1"/>
</dbReference>
<protein>
    <submittedName>
        <fullName evidence="2">Transposase</fullName>
    </submittedName>
</protein>
<reference evidence="2 3" key="1">
    <citation type="submission" date="2016-10" db="EMBL/GenBank/DDBJ databases">
        <authorList>
            <person name="de Groot N.N."/>
        </authorList>
    </citation>
    <scope>NUCLEOTIDE SEQUENCE [LARGE SCALE GENOMIC DNA]</scope>
    <source>
        <strain evidence="2 3">CCM7597</strain>
    </source>
</reference>
<dbReference type="SUPFAM" id="SSF46689">
    <property type="entry name" value="Homeodomain-like"/>
    <property type="match status" value="1"/>
</dbReference>
<dbReference type="Pfam" id="PF01527">
    <property type="entry name" value="HTH_Tnp_1"/>
    <property type="match status" value="1"/>
</dbReference>
<proteinExistence type="predicted"/>
<dbReference type="EMBL" id="FNQR01000001">
    <property type="protein sequence ID" value="SDZ86854.1"/>
    <property type="molecule type" value="Genomic_DNA"/>
</dbReference>
<dbReference type="PANTHER" id="PTHR33795:SF1">
    <property type="entry name" value="INSERTION ELEMENT IS150 PROTEIN INSJ"/>
    <property type="match status" value="1"/>
</dbReference>
<organism evidence="2 3">
    <name type="scientific">Thalassobacillus cyri</name>
    <dbReference type="NCBI Taxonomy" id="571932"/>
    <lineage>
        <taxon>Bacteria</taxon>
        <taxon>Bacillati</taxon>
        <taxon>Bacillota</taxon>
        <taxon>Bacilli</taxon>
        <taxon>Bacillales</taxon>
        <taxon>Bacillaceae</taxon>
        <taxon>Thalassobacillus</taxon>
    </lineage>
</organism>
<name>A0A1H4GRQ4_9BACI</name>
<dbReference type="InterPro" id="IPR052057">
    <property type="entry name" value="IS150/IS1296_orfA-like"/>
</dbReference>
<feature type="non-terminal residue" evidence="2">
    <location>
        <position position="75"/>
    </location>
</feature>
<dbReference type="GO" id="GO:0006313">
    <property type="term" value="P:DNA transposition"/>
    <property type="evidence" value="ECO:0007669"/>
    <property type="project" value="InterPro"/>
</dbReference>
<accession>A0A1H4GRQ4</accession>